<dbReference type="PROSITE" id="PS50021">
    <property type="entry name" value="CH"/>
    <property type="match status" value="1"/>
</dbReference>
<dbReference type="SMART" id="SM00033">
    <property type="entry name" value="CH"/>
    <property type="match status" value="1"/>
</dbReference>
<name>A0A8S9ZFJ6_9BILA</name>
<dbReference type="InterPro" id="IPR003096">
    <property type="entry name" value="SM22_calponin"/>
</dbReference>
<dbReference type="Proteomes" id="UP000605970">
    <property type="component" value="Unassembled WGS sequence"/>
</dbReference>
<proteinExistence type="predicted"/>
<accession>A0A8S9ZFJ6</accession>
<dbReference type="EMBL" id="JABEBT010000113">
    <property type="protein sequence ID" value="KAF7632090.1"/>
    <property type="molecule type" value="Genomic_DNA"/>
</dbReference>
<dbReference type="PANTHER" id="PTHR47385:SF9">
    <property type="entry name" value="CALPONIN-HOMOLOGY (CH) DOMAIN-CONTAINING PROTEIN"/>
    <property type="match status" value="1"/>
</dbReference>
<reference evidence="2" key="1">
    <citation type="journal article" date="2020" name="Ecol. Evol.">
        <title>Genome structure and content of the rice root-knot nematode (Meloidogyne graminicola).</title>
        <authorList>
            <person name="Phan N.T."/>
            <person name="Danchin E.G.J."/>
            <person name="Klopp C."/>
            <person name="Perfus-Barbeoch L."/>
            <person name="Kozlowski D.K."/>
            <person name="Koutsovoulos G.D."/>
            <person name="Lopez-Roques C."/>
            <person name="Bouchez O."/>
            <person name="Zahm M."/>
            <person name="Besnard G."/>
            <person name="Bellafiore S."/>
        </authorList>
    </citation>
    <scope>NUCLEOTIDE SEQUENCE</scope>
    <source>
        <strain evidence="2">VN-18</strain>
    </source>
</reference>
<gene>
    <name evidence="2" type="ORF">Mgra_00008537</name>
</gene>
<keyword evidence="3" id="KW-1185">Reference proteome</keyword>
<dbReference type="InterPro" id="IPR036872">
    <property type="entry name" value="CH_dom_sf"/>
</dbReference>
<dbReference type="SUPFAM" id="SSF47576">
    <property type="entry name" value="Calponin-homology domain, CH-domain"/>
    <property type="match status" value="1"/>
</dbReference>
<dbReference type="PANTHER" id="PTHR47385">
    <property type="entry name" value="CALPONIN"/>
    <property type="match status" value="1"/>
</dbReference>
<dbReference type="Pfam" id="PF00307">
    <property type="entry name" value="CH"/>
    <property type="match status" value="1"/>
</dbReference>
<dbReference type="InterPro" id="IPR050606">
    <property type="entry name" value="Calponin-like"/>
</dbReference>
<evidence type="ECO:0000313" key="3">
    <source>
        <dbReference type="Proteomes" id="UP000605970"/>
    </source>
</evidence>
<dbReference type="InterPro" id="IPR001715">
    <property type="entry name" value="CH_dom"/>
</dbReference>
<dbReference type="OrthoDB" id="21595at2759"/>
<comment type="caution">
    <text evidence="2">The sequence shown here is derived from an EMBL/GenBank/DDBJ whole genome shotgun (WGS) entry which is preliminary data.</text>
</comment>
<sequence>MAYRSPASGLNVTVLAKQANKYNPHEAELLLIWIKELISGKFNTSGERENFHSVLKDGQVLCKLANEIQPDAISTIHRPRKLVWVGETPLTTRFACMENINNFVDWARKQGVSDHETFQSKLYLYALNGRDLYSVCMTLHALGRTLEKRGMSHPMRVKADEHLNLPIIDAHSQLRIPVIQTQDQNNSFSPQKEMDTE</sequence>
<dbReference type="AlphaFoldDB" id="A0A8S9ZFJ6"/>
<dbReference type="GO" id="GO:0051015">
    <property type="term" value="F:actin filament binding"/>
    <property type="evidence" value="ECO:0007669"/>
    <property type="project" value="TreeGrafter"/>
</dbReference>
<organism evidence="2 3">
    <name type="scientific">Meloidogyne graminicola</name>
    <dbReference type="NCBI Taxonomy" id="189291"/>
    <lineage>
        <taxon>Eukaryota</taxon>
        <taxon>Metazoa</taxon>
        <taxon>Ecdysozoa</taxon>
        <taxon>Nematoda</taxon>
        <taxon>Chromadorea</taxon>
        <taxon>Rhabditida</taxon>
        <taxon>Tylenchina</taxon>
        <taxon>Tylenchomorpha</taxon>
        <taxon>Tylenchoidea</taxon>
        <taxon>Meloidogynidae</taxon>
        <taxon>Meloidogyninae</taxon>
        <taxon>Meloidogyne</taxon>
    </lineage>
</organism>
<evidence type="ECO:0000259" key="1">
    <source>
        <dbReference type="PROSITE" id="PS50021"/>
    </source>
</evidence>
<protein>
    <submittedName>
        <fullName evidence="2">Calponin-homology</fullName>
    </submittedName>
</protein>
<feature type="domain" description="Calponin-homology (CH)" evidence="1">
    <location>
        <begin position="24"/>
        <end position="146"/>
    </location>
</feature>
<evidence type="ECO:0000313" key="2">
    <source>
        <dbReference type="EMBL" id="KAF7632090.1"/>
    </source>
</evidence>
<dbReference type="GO" id="GO:0015629">
    <property type="term" value="C:actin cytoskeleton"/>
    <property type="evidence" value="ECO:0007669"/>
    <property type="project" value="TreeGrafter"/>
</dbReference>
<dbReference type="PRINTS" id="PR00888">
    <property type="entry name" value="SM22CALPONIN"/>
</dbReference>
<dbReference type="GO" id="GO:0007015">
    <property type="term" value="P:actin filament organization"/>
    <property type="evidence" value="ECO:0007669"/>
    <property type="project" value="TreeGrafter"/>
</dbReference>
<dbReference type="Gene3D" id="1.10.418.10">
    <property type="entry name" value="Calponin-like domain"/>
    <property type="match status" value="1"/>
</dbReference>